<reference evidence="1" key="1">
    <citation type="submission" date="2018-05" db="EMBL/GenBank/DDBJ databases">
        <authorList>
            <person name="Lanie J.A."/>
            <person name="Ng W.-L."/>
            <person name="Kazmierczak K.M."/>
            <person name="Andrzejewski T.M."/>
            <person name="Davidsen T.M."/>
            <person name="Wayne K.J."/>
            <person name="Tettelin H."/>
            <person name="Glass J.I."/>
            <person name="Rusch D."/>
            <person name="Podicherti R."/>
            <person name="Tsui H.-C.T."/>
            <person name="Winkler M.E."/>
        </authorList>
    </citation>
    <scope>NUCLEOTIDE SEQUENCE</scope>
</reference>
<dbReference type="AlphaFoldDB" id="A0A382DY17"/>
<protein>
    <submittedName>
        <fullName evidence="1">Uncharacterized protein</fullName>
    </submittedName>
</protein>
<gene>
    <name evidence="1" type="ORF">METZ01_LOCUS195923</name>
</gene>
<evidence type="ECO:0000313" key="1">
    <source>
        <dbReference type="EMBL" id="SVB43069.1"/>
    </source>
</evidence>
<organism evidence="1">
    <name type="scientific">marine metagenome</name>
    <dbReference type="NCBI Taxonomy" id="408172"/>
    <lineage>
        <taxon>unclassified sequences</taxon>
        <taxon>metagenomes</taxon>
        <taxon>ecological metagenomes</taxon>
    </lineage>
</organism>
<dbReference type="EMBL" id="UINC01041588">
    <property type="protein sequence ID" value="SVB43069.1"/>
    <property type="molecule type" value="Genomic_DNA"/>
</dbReference>
<sequence>MEADSRFHPLSSEYLKIIVDEEGNLPTIYVSTKTIEETLQQLYSTFSSLDCAWASPILSDLRHEHGSIESEALYRVLVPEGSSALKKGHLVVPVGLEDFYERAIIEQPRSLSQRF</sequence>
<proteinExistence type="predicted"/>
<name>A0A382DY17_9ZZZZ</name>
<accession>A0A382DY17</accession>